<comment type="caution">
    <text evidence="1">The sequence shown here is derived from an EMBL/GenBank/DDBJ whole genome shotgun (WGS) entry which is preliminary data.</text>
</comment>
<organism evidence="1 2">
    <name type="scientific">Oedothorax gibbosus</name>
    <dbReference type="NCBI Taxonomy" id="931172"/>
    <lineage>
        <taxon>Eukaryota</taxon>
        <taxon>Metazoa</taxon>
        <taxon>Ecdysozoa</taxon>
        <taxon>Arthropoda</taxon>
        <taxon>Chelicerata</taxon>
        <taxon>Arachnida</taxon>
        <taxon>Araneae</taxon>
        <taxon>Araneomorphae</taxon>
        <taxon>Entelegynae</taxon>
        <taxon>Araneoidea</taxon>
        <taxon>Linyphiidae</taxon>
        <taxon>Erigoninae</taxon>
        <taxon>Oedothorax</taxon>
    </lineage>
</organism>
<dbReference type="EMBL" id="JAFNEN010000139">
    <property type="protein sequence ID" value="KAG8192415.1"/>
    <property type="molecule type" value="Genomic_DNA"/>
</dbReference>
<sequence length="209" mass="25390">MSTKENEVRLVKYRENWWNTQTEKERIDVFERNIVHYLLEICFWMSYEDSDVVSNLLSILYDTDEHFEELFGVRRMRLLDLKKYALEDLVTFVGYPWSNNGERKYGLCIRYRERIRYLDFFPCREQEPRINYFIKHGFKKKLFFLQFGEHWLRNKIKKVDNIFSKRHSVFFTDPDILSKFLEYGLFSNANKHDESVGGLITSIVAILYS</sequence>
<protein>
    <recommendedName>
        <fullName evidence="3">Maturase K</fullName>
    </recommendedName>
</protein>
<gene>
    <name evidence="1" type="ORF">JTE90_017949</name>
</gene>
<name>A0AAV6V6W7_9ARAC</name>
<accession>A0AAV6V6W7</accession>
<evidence type="ECO:0000313" key="2">
    <source>
        <dbReference type="Proteomes" id="UP000827092"/>
    </source>
</evidence>
<proteinExistence type="predicted"/>
<dbReference type="AlphaFoldDB" id="A0AAV6V6W7"/>
<evidence type="ECO:0000313" key="1">
    <source>
        <dbReference type="EMBL" id="KAG8192415.1"/>
    </source>
</evidence>
<reference evidence="1 2" key="1">
    <citation type="journal article" date="2022" name="Nat. Ecol. Evol.">
        <title>A masculinizing supergene underlies an exaggerated male reproductive morph in a spider.</title>
        <authorList>
            <person name="Hendrickx F."/>
            <person name="De Corte Z."/>
            <person name="Sonet G."/>
            <person name="Van Belleghem S.M."/>
            <person name="Kostlbacher S."/>
            <person name="Vangestel C."/>
        </authorList>
    </citation>
    <scope>NUCLEOTIDE SEQUENCE [LARGE SCALE GENOMIC DNA]</scope>
    <source>
        <strain evidence="1">W744_W776</strain>
    </source>
</reference>
<keyword evidence="2" id="KW-1185">Reference proteome</keyword>
<dbReference type="Proteomes" id="UP000827092">
    <property type="component" value="Unassembled WGS sequence"/>
</dbReference>
<evidence type="ECO:0008006" key="3">
    <source>
        <dbReference type="Google" id="ProtNLM"/>
    </source>
</evidence>